<dbReference type="PROSITE" id="PS51186">
    <property type="entry name" value="GNAT"/>
    <property type="match status" value="2"/>
</dbReference>
<gene>
    <name evidence="4" type="ORF">F0919_10665</name>
</gene>
<dbReference type="CDD" id="cd04301">
    <property type="entry name" value="NAT_SF"/>
    <property type="match status" value="2"/>
</dbReference>
<name>A0A5M6CKT7_9BACT</name>
<sequence length="280" mass="31923">MTFRTLQGVPFTTILDTFNEAFSDYVVPFKLSLEQLEGKIKSENLNPEISVGAFEDGKLVGYILHGQDIINKQLYAYNGGTGVIPEMRGQKLTMQMYKFIIPVLIAKGFDKIILEVITINKPAIKIYEATGFKISRTLNCYKGTVHTGNTTSDINIKTLERYDREKLQSFWDWQPSWSNSFMAIEQLKESNIALGAYKQDALTGYIIYNPNTKRIQQLAVGKEYRRHRIASQLLNVIAVDYTAEMAMINVDDKDIATNAFLENMGLQKPVVQYEMEMSLR</sequence>
<dbReference type="Pfam" id="PF00583">
    <property type="entry name" value="Acetyltransf_1"/>
    <property type="match status" value="2"/>
</dbReference>
<keyword evidence="1 4" id="KW-0808">Transferase</keyword>
<dbReference type="InterPro" id="IPR050680">
    <property type="entry name" value="YpeA/RimI_acetyltransf"/>
</dbReference>
<evidence type="ECO:0000313" key="4">
    <source>
        <dbReference type="EMBL" id="KAA5535050.1"/>
    </source>
</evidence>
<dbReference type="EMBL" id="VWSH01000002">
    <property type="protein sequence ID" value="KAA5535050.1"/>
    <property type="molecule type" value="Genomic_DNA"/>
</dbReference>
<dbReference type="InterPro" id="IPR016181">
    <property type="entry name" value="Acyl_CoA_acyltransferase"/>
</dbReference>
<keyword evidence="5" id="KW-1185">Reference proteome</keyword>
<dbReference type="AlphaFoldDB" id="A0A5M6CKT7"/>
<comment type="caution">
    <text evidence="4">The sequence shown here is derived from an EMBL/GenBank/DDBJ whole genome shotgun (WGS) entry which is preliminary data.</text>
</comment>
<evidence type="ECO:0000256" key="1">
    <source>
        <dbReference type="ARBA" id="ARBA00022679"/>
    </source>
</evidence>
<evidence type="ECO:0000313" key="5">
    <source>
        <dbReference type="Proteomes" id="UP000323632"/>
    </source>
</evidence>
<feature type="domain" description="N-acetyltransferase" evidence="3">
    <location>
        <begin position="154"/>
        <end position="280"/>
    </location>
</feature>
<dbReference type="PANTHER" id="PTHR43420">
    <property type="entry name" value="ACETYLTRANSFERASE"/>
    <property type="match status" value="1"/>
</dbReference>
<feature type="domain" description="N-acetyltransferase" evidence="3">
    <location>
        <begin position="1"/>
        <end position="160"/>
    </location>
</feature>
<protein>
    <submittedName>
        <fullName evidence="4">GNAT family N-acetyltransferase</fullName>
    </submittedName>
</protein>
<dbReference type="SUPFAM" id="SSF55729">
    <property type="entry name" value="Acyl-CoA N-acyltransferases (Nat)"/>
    <property type="match status" value="2"/>
</dbReference>
<evidence type="ECO:0000259" key="3">
    <source>
        <dbReference type="PROSITE" id="PS51186"/>
    </source>
</evidence>
<dbReference type="InterPro" id="IPR000182">
    <property type="entry name" value="GNAT_dom"/>
</dbReference>
<dbReference type="Proteomes" id="UP000323632">
    <property type="component" value="Unassembled WGS sequence"/>
</dbReference>
<evidence type="ECO:0000256" key="2">
    <source>
        <dbReference type="ARBA" id="ARBA00023315"/>
    </source>
</evidence>
<keyword evidence="2" id="KW-0012">Acyltransferase</keyword>
<organism evidence="4 5">
    <name type="scientific">Taibaiella lutea</name>
    <dbReference type="NCBI Taxonomy" id="2608001"/>
    <lineage>
        <taxon>Bacteria</taxon>
        <taxon>Pseudomonadati</taxon>
        <taxon>Bacteroidota</taxon>
        <taxon>Chitinophagia</taxon>
        <taxon>Chitinophagales</taxon>
        <taxon>Chitinophagaceae</taxon>
        <taxon>Taibaiella</taxon>
    </lineage>
</organism>
<dbReference type="PANTHER" id="PTHR43420:SF44">
    <property type="entry name" value="ACETYLTRANSFERASE YPEA"/>
    <property type="match status" value="1"/>
</dbReference>
<reference evidence="4 5" key="1">
    <citation type="submission" date="2019-09" db="EMBL/GenBank/DDBJ databases">
        <title>Genome sequence and assembly of Taibaiella sp.</title>
        <authorList>
            <person name="Chhetri G."/>
        </authorList>
    </citation>
    <scope>NUCLEOTIDE SEQUENCE [LARGE SCALE GENOMIC DNA]</scope>
    <source>
        <strain evidence="4 5">KVB11</strain>
    </source>
</reference>
<dbReference type="Gene3D" id="3.40.630.30">
    <property type="match status" value="2"/>
</dbReference>
<dbReference type="GO" id="GO:0016747">
    <property type="term" value="F:acyltransferase activity, transferring groups other than amino-acyl groups"/>
    <property type="evidence" value="ECO:0007669"/>
    <property type="project" value="InterPro"/>
</dbReference>
<accession>A0A5M6CKT7</accession>
<dbReference type="RefSeq" id="WP_150032729.1">
    <property type="nucleotide sequence ID" value="NZ_VWSH01000002.1"/>
</dbReference>
<proteinExistence type="predicted"/>